<keyword evidence="7" id="KW-1015">Disulfide bond</keyword>
<dbReference type="InterPro" id="IPR003599">
    <property type="entry name" value="Ig_sub"/>
</dbReference>
<keyword evidence="11" id="KW-1185">Reference proteome</keyword>
<dbReference type="PANTHER" id="PTHR13869">
    <property type="entry name" value="MYELIN P0 RELATED"/>
    <property type="match status" value="1"/>
</dbReference>
<dbReference type="AlphaFoldDB" id="A0A6J3IYA8"/>
<dbReference type="PANTHER" id="PTHR13869:SF19">
    <property type="entry name" value="MYELIN PROTEIN ZERO-LIKE PROTEIN 1"/>
    <property type="match status" value="1"/>
</dbReference>
<evidence type="ECO:0000313" key="11">
    <source>
        <dbReference type="Proteomes" id="UP000504640"/>
    </source>
</evidence>
<dbReference type="SUPFAM" id="SSF48726">
    <property type="entry name" value="Immunoglobulin"/>
    <property type="match status" value="1"/>
</dbReference>
<dbReference type="Proteomes" id="UP000504640">
    <property type="component" value="Unplaced"/>
</dbReference>
<dbReference type="SMART" id="SM00406">
    <property type="entry name" value="IGv"/>
    <property type="match status" value="1"/>
</dbReference>
<evidence type="ECO:0000313" key="12">
    <source>
        <dbReference type="RefSeq" id="XP_032147393.1"/>
    </source>
</evidence>
<dbReference type="RefSeq" id="XP_032147393.1">
    <property type="nucleotide sequence ID" value="XM_032291502.1"/>
</dbReference>
<dbReference type="SMART" id="SM00409">
    <property type="entry name" value="IG"/>
    <property type="match status" value="1"/>
</dbReference>
<comment type="similarity">
    <text evidence="2">Belongs to the myelin P0 protein family.</text>
</comment>
<dbReference type="PROSITE" id="PS50835">
    <property type="entry name" value="IG_LIKE"/>
    <property type="match status" value="1"/>
</dbReference>
<gene>
    <name evidence="12" type="primary">MPZL1</name>
</gene>
<keyword evidence="3" id="KW-0812">Transmembrane</keyword>
<dbReference type="Gene3D" id="2.60.40.10">
    <property type="entry name" value="Immunoglobulins"/>
    <property type="match status" value="1"/>
</dbReference>
<keyword evidence="9" id="KW-0393">Immunoglobulin domain</keyword>
<reference evidence="12" key="1">
    <citation type="submission" date="2025-08" db="UniProtKB">
        <authorList>
            <consortium name="RefSeq"/>
        </authorList>
    </citation>
    <scope>IDENTIFICATION</scope>
    <source>
        <tissue evidence="12">Blood</tissue>
    </source>
</reference>
<dbReference type="PRINTS" id="PR00213">
    <property type="entry name" value="MYELINP0"/>
</dbReference>
<dbReference type="GeneID" id="116560198"/>
<evidence type="ECO:0000256" key="3">
    <source>
        <dbReference type="ARBA" id="ARBA00022692"/>
    </source>
</evidence>
<dbReference type="CDD" id="cd05715">
    <property type="entry name" value="IgV_P0-like"/>
    <property type="match status" value="1"/>
</dbReference>
<evidence type="ECO:0000259" key="10">
    <source>
        <dbReference type="PROSITE" id="PS50835"/>
    </source>
</evidence>
<dbReference type="GO" id="GO:0005886">
    <property type="term" value="C:plasma membrane"/>
    <property type="evidence" value="ECO:0007669"/>
    <property type="project" value="TreeGrafter"/>
</dbReference>
<dbReference type="InterPro" id="IPR000920">
    <property type="entry name" value="Myelin_P0-rel"/>
</dbReference>
<dbReference type="InterPro" id="IPR013106">
    <property type="entry name" value="Ig_V-set"/>
</dbReference>
<dbReference type="InterPro" id="IPR036179">
    <property type="entry name" value="Ig-like_dom_sf"/>
</dbReference>
<keyword evidence="6" id="KW-0472">Membrane</keyword>
<feature type="domain" description="Ig-like" evidence="10">
    <location>
        <begin position="20"/>
        <end position="139"/>
    </location>
</feature>
<dbReference type="GO" id="GO:0009986">
    <property type="term" value="C:cell surface"/>
    <property type="evidence" value="ECO:0007669"/>
    <property type="project" value="TreeGrafter"/>
</dbReference>
<keyword evidence="5" id="KW-1133">Transmembrane helix</keyword>
<evidence type="ECO:0000256" key="2">
    <source>
        <dbReference type="ARBA" id="ARBA00007180"/>
    </source>
</evidence>
<organism evidence="11 12">
    <name type="scientific">Sapajus apella</name>
    <name type="common">Brown-capped capuchin</name>
    <name type="synonym">Cebus apella</name>
    <dbReference type="NCBI Taxonomy" id="9515"/>
    <lineage>
        <taxon>Eukaryota</taxon>
        <taxon>Metazoa</taxon>
        <taxon>Chordata</taxon>
        <taxon>Craniata</taxon>
        <taxon>Vertebrata</taxon>
        <taxon>Euteleostomi</taxon>
        <taxon>Mammalia</taxon>
        <taxon>Eutheria</taxon>
        <taxon>Euarchontoglires</taxon>
        <taxon>Primates</taxon>
        <taxon>Haplorrhini</taxon>
        <taxon>Platyrrhini</taxon>
        <taxon>Cebidae</taxon>
        <taxon>Cebinae</taxon>
        <taxon>Sapajus</taxon>
    </lineage>
</organism>
<keyword evidence="4" id="KW-0732">Signal</keyword>
<dbReference type="CTD" id="9019"/>
<evidence type="ECO:0000256" key="7">
    <source>
        <dbReference type="ARBA" id="ARBA00023157"/>
    </source>
</evidence>
<accession>A0A6J3IYA8</accession>
<name>A0A6J3IYA8_SAPAP</name>
<evidence type="ECO:0000256" key="8">
    <source>
        <dbReference type="ARBA" id="ARBA00023180"/>
    </source>
</evidence>
<evidence type="ECO:0000256" key="5">
    <source>
        <dbReference type="ARBA" id="ARBA00022989"/>
    </source>
</evidence>
<keyword evidence="8" id="KW-0325">Glycoprotein</keyword>
<sequence>MAAPVGAWAVIAAPDRRRWPWSVLTAALGLLMAGVSGLEVYTPKELFVANGTQGKLTCKFKSTDTTGRLTSVSWSFQPEGADTAVSFFHYSQGNAYPGNYPPFKDRTNWAGDLDKKDASIYIENMQFIHNGTYICDVKNPPDIVAQPGHIRLYVIEKGTSVGILAVIMESPLSHVRLEDKSVISREFACVSSLGSGGHSYCCGRRSHSAHQHDSGCPL</sequence>
<dbReference type="Pfam" id="PF07686">
    <property type="entry name" value="V-set"/>
    <property type="match status" value="1"/>
</dbReference>
<dbReference type="InterPro" id="IPR007110">
    <property type="entry name" value="Ig-like_dom"/>
</dbReference>
<evidence type="ECO:0000256" key="9">
    <source>
        <dbReference type="ARBA" id="ARBA00023319"/>
    </source>
</evidence>
<evidence type="ECO:0000256" key="6">
    <source>
        <dbReference type="ARBA" id="ARBA00023136"/>
    </source>
</evidence>
<dbReference type="FunFam" id="2.60.40.10:FF:000193">
    <property type="entry name" value="Myelin protein zero-like 1 like"/>
    <property type="match status" value="1"/>
</dbReference>
<protein>
    <submittedName>
        <fullName evidence="12">Myelin protein zero-like protein 1 isoform X3</fullName>
    </submittedName>
</protein>
<proteinExistence type="inferred from homology"/>
<dbReference type="GO" id="GO:0005925">
    <property type="term" value="C:focal adhesion"/>
    <property type="evidence" value="ECO:0007669"/>
    <property type="project" value="TreeGrafter"/>
</dbReference>
<evidence type="ECO:0000256" key="4">
    <source>
        <dbReference type="ARBA" id="ARBA00022729"/>
    </source>
</evidence>
<comment type="subcellular location">
    <subcellularLocation>
        <location evidence="1">Membrane</location>
        <topology evidence="1">Single-pass type I membrane protein</topology>
    </subcellularLocation>
</comment>
<evidence type="ECO:0000256" key="1">
    <source>
        <dbReference type="ARBA" id="ARBA00004479"/>
    </source>
</evidence>
<dbReference type="InterPro" id="IPR013783">
    <property type="entry name" value="Ig-like_fold"/>
</dbReference>